<protein>
    <submittedName>
        <fullName evidence="2">Uncharacterized protein</fullName>
    </submittedName>
</protein>
<reference evidence="2" key="1">
    <citation type="submission" date="2016-11" db="UniProtKB">
        <authorList>
            <consortium name="WormBaseParasite"/>
        </authorList>
    </citation>
    <scope>IDENTIFICATION</scope>
</reference>
<organism evidence="1 2">
    <name type="scientific">Steinernema glaseri</name>
    <dbReference type="NCBI Taxonomy" id="37863"/>
    <lineage>
        <taxon>Eukaryota</taxon>
        <taxon>Metazoa</taxon>
        <taxon>Ecdysozoa</taxon>
        <taxon>Nematoda</taxon>
        <taxon>Chromadorea</taxon>
        <taxon>Rhabditida</taxon>
        <taxon>Tylenchina</taxon>
        <taxon>Panagrolaimomorpha</taxon>
        <taxon>Strongyloidoidea</taxon>
        <taxon>Steinernematidae</taxon>
        <taxon>Steinernema</taxon>
    </lineage>
</organism>
<dbReference type="WBParaSite" id="L893_g5288.t1">
    <property type="protein sequence ID" value="L893_g5288.t1"/>
    <property type="gene ID" value="L893_g5288"/>
</dbReference>
<evidence type="ECO:0000313" key="1">
    <source>
        <dbReference type="Proteomes" id="UP000095287"/>
    </source>
</evidence>
<proteinExistence type="predicted"/>
<name>A0A1I8AGN0_9BILA</name>
<sequence length="179" mass="20018">MATHRNRRSCDFLHGGGTLAPALGDGLDGLRPRLLGNVLRRLSADVRRRRVLLARRLLEDLIARVGADAPTLDVEQLQHASPNLNRSCLRLRNPNHLREVPLEETLVPVDEQQDAPKHVEDVEEAERSYVQGELPERETRPFRGAILLVAIAMEGVDEALGTSDEEDCKGLLKTTYFET</sequence>
<dbReference type="Proteomes" id="UP000095287">
    <property type="component" value="Unplaced"/>
</dbReference>
<keyword evidence="1" id="KW-1185">Reference proteome</keyword>
<accession>A0A1I8AGN0</accession>
<dbReference type="AlphaFoldDB" id="A0A1I8AGN0"/>
<evidence type="ECO:0000313" key="2">
    <source>
        <dbReference type="WBParaSite" id="L893_g5288.t1"/>
    </source>
</evidence>